<dbReference type="EMBL" id="QEKK01000001">
    <property type="protein sequence ID" value="PVY59631.1"/>
    <property type="molecule type" value="Genomic_DNA"/>
</dbReference>
<organism evidence="2 3">
    <name type="scientific">Intestinimonas butyriciproducens</name>
    <dbReference type="NCBI Taxonomy" id="1297617"/>
    <lineage>
        <taxon>Bacteria</taxon>
        <taxon>Bacillati</taxon>
        <taxon>Bacillota</taxon>
        <taxon>Clostridia</taxon>
        <taxon>Eubacteriales</taxon>
        <taxon>Intestinimonas</taxon>
    </lineage>
</organism>
<name>A0A2U1CFI7_9FIRM</name>
<reference evidence="2 3" key="1">
    <citation type="submission" date="2018-04" db="EMBL/GenBank/DDBJ databases">
        <title>Genomic Encyclopedia of Type Strains, Phase IV (KMG-IV): sequencing the most valuable type-strain genomes for metagenomic binning, comparative biology and taxonomic classification.</title>
        <authorList>
            <person name="Goeker M."/>
        </authorList>
    </citation>
    <scope>NUCLEOTIDE SEQUENCE [LARGE SCALE GENOMIC DNA]</scope>
    <source>
        <strain evidence="2 3">DSM 26588</strain>
    </source>
</reference>
<comment type="caution">
    <text evidence="2">The sequence shown here is derived from an EMBL/GenBank/DDBJ whole genome shotgun (WGS) entry which is preliminary data.</text>
</comment>
<dbReference type="GeneID" id="93228120"/>
<dbReference type="OrthoDB" id="2087819at2"/>
<gene>
    <name evidence="2" type="ORF">C7373_101145</name>
</gene>
<protein>
    <submittedName>
        <fullName evidence="2">Uncharacterized protein</fullName>
    </submittedName>
</protein>
<dbReference type="RefSeq" id="WP_116721393.1">
    <property type="nucleotide sequence ID" value="NZ_CP011524.1"/>
</dbReference>
<feature type="coiled-coil region" evidence="1">
    <location>
        <begin position="63"/>
        <end position="90"/>
    </location>
</feature>
<evidence type="ECO:0000313" key="2">
    <source>
        <dbReference type="EMBL" id="PVY59631.1"/>
    </source>
</evidence>
<keyword evidence="1" id="KW-0175">Coiled coil</keyword>
<evidence type="ECO:0000313" key="3">
    <source>
        <dbReference type="Proteomes" id="UP000245778"/>
    </source>
</evidence>
<sequence length="199" mass="23452">MMLEEFESRTGFYPTRDLYSRIEAAYMESGLDKDSFCAAYKENRDGIAEAIARDAAFDEIKAATQRESEIKKLQEQVAQLTKQLDRELEWKPYELSQNVPQADYAKLAAGAESGLCAHYMTDEEAIKWICDEFDFDPAKITIIHEVPEYEINRHNQLRKTGKMYDCRPVYCATDYHYIRFNTKRWFYEVWNGQLRPFYA</sequence>
<dbReference type="Proteomes" id="UP000245778">
    <property type="component" value="Unassembled WGS sequence"/>
</dbReference>
<accession>A0A2U1CFI7</accession>
<evidence type="ECO:0000256" key="1">
    <source>
        <dbReference type="SAM" id="Coils"/>
    </source>
</evidence>
<proteinExistence type="predicted"/>
<dbReference type="AlphaFoldDB" id="A0A2U1CFI7"/>